<dbReference type="SMART" id="SM00248">
    <property type="entry name" value="ANK"/>
    <property type="match status" value="6"/>
</dbReference>
<accession>A0A2P4Y0K3</accession>
<evidence type="ECO:0000256" key="4">
    <source>
        <dbReference type="ARBA" id="ARBA00022840"/>
    </source>
</evidence>
<dbReference type="Proteomes" id="UP000237271">
    <property type="component" value="Unassembled WGS sequence"/>
</dbReference>
<keyword evidence="2 8" id="KW-0723">Serine/threonine-protein kinase</keyword>
<evidence type="ECO:0000256" key="5">
    <source>
        <dbReference type="PROSITE-ProRule" id="PRU00023"/>
    </source>
</evidence>
<dbReference type="InterPro" id="IPR000719">
    <property type="entry name" value="Prot_kinase_dom"/>
</dbReference>
<feature type="domain" description="Protein kinase" evidence="7">
    <location>
        <begin position="601"/>
        <end position="896"/>
    </location>
</feature>
<dbReference type="AlphaFoldDB" id="A0A2P4Y0K3"/>
<dbReference type="EMBL" id="NCKW01006553">
    <property type="protein sequence ID" value="POM71259.1"/>
    <property type="molecule type" value="Genomic_DNA"/>
</dbReference>
<dbReference type="Gene3D" id="3.30.200.20">
    <property type="entry name" value="Phosphorylase Kinase, domain 1"/>
    <property type="match status" value="2"/>
</dbReference>
<keyword evidence="4 6" id="KW-0067">ATP-binding</keyword>
<dbReference type="InterPro" id="IPR008271">
    <property type="entry name" value="Ser/Thr_kinase_AS"/>
</dbReference>
<dbReference type="SUPFAM" id="SSF56112">
    <property type="entry name" value="Protein kinase-like (PK-like)"/>
    <property type="match status" value="2"/>
</dbReference>
<dbReference type="PROSITE" id="PS50297">
    <property type="entry name" value="ANK_REP_REGION"/>
    <property type="match status" value="2"/>
</dbReference>
<dbReference type="Pfam" id="PF12796">
    <property type="entry name" value="Ank_2"/>
    <property type="match status" value="1"/>
</dbReference>
<evidence type="ECO:0000256" key="1">
    <source>
        <dbReference type="ARBA" id="ARBA00005843"/>
    </source>
</evidence>
<dbReference type="Pfam" id="PF00023">
    <property type="entry name" value="Ank"/>
    <property type="match status" value="1"/>
</dbReference>
<evidence type="ECO:0000256" key="2">
    <source>
        <dbReference type="ARBA" id="ARBA00022527"/>
    </source>
</evidence>
<dbReference type="GO" id="GO:0005524">
    <property type="term" value="F:ATP binding"/>
    <property type="evidence" value="ECO:0007669"/>
    <property type="project" value="UniProtKB-UniRule"/>
</dbReference>
<evidence type="ECO:0000256" key="3">
    <source>
        <dbReference type="ARBA" id="ARBA00022741"/>
    </source>
</evidence>
<feature type="repeat" description="ANK" evidence="5">
    <location>
        <begin position="153"/>
        <end position="186"/>
    </location>
</feature>
<dbReference type="PROSITE" id="PS00107">
    <property type="entry name" value="PROTEIN_KINASE_ATP"/>
    <property type="match status" value="1"/>
</dbReference>
<keyword evidence="5" id="KW-0040">ANK repeat</keyword>
<keyword evidence="8" id="KW-0418">Kinase</keyword>
<name>A0A2P4Y0K3_9STRA</name>
<comment type="similarity">
    <text evidence="1">Belongs to the protein kinase superfamily. TKL Ser/Thr protein kinase family.</text>
</comment>
<feature type="repeat" description="ANK" evidence="5">
    <location>
        <begin position="187"/>
        <end position="219"/>
    </location>
</feature>
<evidence type="ECO:0000256" key="6">
    <source>
        <dbReference type="PROSITE-ProRule" id="PRU10141"/>
    </source>
</evidence>
<dbReference type="PROSITE" id="PS50088">
    <property type="entry name" value="ANK_REPEAT"/>
    <property type="match status" value="2"/>
</dbReference>
<dbReference type="Pfam" id="PF07714">
    <property type="entry name" value="PK_Tyr_Ser-Thr"/>
    <property type="match status" value="1"/>
</dbReference>
<dbReference type="OrthoDB" id="111909at2759"/>
<dbReference type="PANTHER" id="PTHR44329">
    <property type="entry name" value="SERINE/THREONINE-PROTEIN KINASE TNNI3K-RELATED"/>
    <property type="match status" value="1"/>
</dbReference>
<protein>
    <submittedName>
        <fullName evidence="8">Serine/threonine protein Kinase</fullName>
    </submittedName>
</protein>
<dbReference type="InterPro" id="IPR036770">
    <property type="entry name" value="Ankyrin_rpt-contain_sf"/>
</dbReference>
<dbReference type="InterPro" id="IPR017441">
    <property type="entry name" value="Protein_kinase_ATP_BS"/>
</dbReference>
<comment type="caution">
    <text evidence="8">The sequence shown here is derived from an EMBL/GenBank/DDBJ whole genome shotgun (WGS) entry which is preliminary data.</text>
</comment>
<dbReference type="SMART" id="SM00220">
    <property type="entry name" value="S_TKc"/>
    <property type="match status" value="1"/>
</dbReference>
<dbReference type="InterPro" id="IPR011009">
    <property type="entry name" value="Kinase-like_dom_sf"/>
</dbReference>
<dbReference type="InterPro" id="IPR001245">
    <property type="entry name" value="Ser-Thr/Tyr_kinase_cat_dom"/>
</dbReference>
<proteinExistence type="inferred from homology"/>
<gene>
    <name evidence="8" type="ORF">PHPALM_12189</name>
</gene>
<dbReference type="PROSITE" id="PS50011">
    <property type="entry name" value="PROTEIN_KINASE_DOM"/>
    <property type="match status" value="1"/>
</dbReference>
<dbReference type="Gene3D" id="1.10.510.10">
    <property type="entry name" value="Transferase(Phosphotransferase) domain 1"/>
    <property type="match status" value="1"/>
</dbReference>
<dbReference type="PANTHER" id="PTHR44329:SF214">
    <property type="entry name" value="PROTEIN KINASE DOMAIN-CONTAINING PROTEIN"/>
    <property type="match status" value="1"/>
</dbReference>
<feature type="binding site" evidence="6">
    <location>
        <position position="628"/>
    </location>
    <ligand>
        <name>ATP</name>
        <dbReference type="ChEBI" id="CHEBI:30616"/>
    </ligand>
</feature>
<dbReference type="SUPFAM" id="SSF48403">
    <property type="entry name" value="Ankyrin repeat"/>
    <property type="match status" value="1"/>
</dbReference>
<organism evidence="8 9">
    <name type="scientific">Phytophthora palmivora</name>
    <dbReference type="NCBI Taxonomy" id="4796"/>
    <lineage>
        <taxon>Eukaryota</taxon>
        <taxon>Sar</taxon>
        <taxon>Stramenopiles</taxon>
        <taxon>Oomycota</taxon>
        <taxon>Peronosporomycetes</taxon>
        <taxon>Peronosporales</taxon>
        <taxon>Peronosporaceae</taxon>
        <taxon>Phytophthora</taxon>
    </lineage>
</organism>
<reference evidence="8 9" key="1">
    <citation type="journal article" date="2017" name="Genome Biol. Evol.">
        <title>Phytophthora megakarya and P. palmivora, closely related causal agents of cacao black pod rot, underwent increases in genome sizes and gene numbers by different mechanisms.</title>
        <authorList>
            <person name="Ali S.S."/>
            <person name="Shao J."/>
            <person name="Lary D.J."/>
            <person name="Kronmiller B."/>
            <person name="Shen D."/>
            <person name="Strem M.D."/>
            <person name="Amoako-Attah I."/>
            <person name="Akrofi A.Y."/>
            <person name="Begoude B.A."/>
            <person name="Ten Hoopen G.M."/>
            <person name="Coulibaly K."/>
            <person name="Kebe B.I."/>
            <person name="Melnick R.L."/>
            <person name="Guiltinan M.J."/>
            <person name="Tyler B.M."/>
            <person name="Meinhardt L.W."/>
            <person name="Bailey B.A."/>
        </authorList>
    </citation>
    <scope>NUCLEOTIDE SEQUENCE [LARGE SCALE GENOMIC DNA]</scope>
    <source>
        <strain evidence="9">sbr112.9</strain>
    </source>
</reference>
<dbReference type="InterPro" id="IPR002110">
    <property type="entry name" value="Ankyrin_rpt"/>
</dbReference>
<evidence type="ECO:0000259" key="7">
    <source>
        <dbReference type="PROSITE" id="PS50011"/>
    </source>
</evidence>
<sequence length="1043" mass="117174">MIKASGKGHLGVVQYLVDQLEVNVRCVDQALIKASEKGHLGVATYLVECGATINPKSGSDLLINAARNGNCGIVQFLVGECNVDVNARNRYEETVLMTAAAYGHVNVVRYLDVNARDGKGDTALMLAVKGGYVNIVRCLAESRYSIVNVKYYKGTTALMWAVEMGHYEIVRVLVEKHGADLNIADNEGNTALMKAVMRKRIDLVQYLVSRNANVDAINNRGETAFRLAYNYGYQTIQRIFVPFLSLNPLRAGSATDKATSSSGKFCCLIPPSEVALIDQCQDGNIVGKEYRAKWLDADVVVKLYIPDASFLTFEEEVYLWQKLRHPNVIKMYGACTAGSRLHVYCGPDCPPGDAHNLALRMCCQDPNDRPSLFSVVYELERLSVESASGSEAENLIAFDGYKIDKMNEVWRKVQGYMETCDDEEYCRVFDELTSVHKNLKSSTHQTLLAKFYALLTEFYQIIKMSPEEARIVRLSSSRATTTSFYALHWRIESLLKTLQGSTDTLTWRNEQWQQQRDDQTKCFVSGVSDMYLLLKDLKTVEERSAFLNVLRTEMENFQSKYTADQLKTMKTTYDTIVSKVGTDDLLSLTPEWFIPWYELIIDEWSELGKGGFGSVCRGKWLDSDVVVKQVLLIGDSQDSSDFSYHSLSADPTATPVSNTKRVEALGMFRHEVEIWFGLSHPHVIRLFGACHVGRPFFVCEYATNGTMIDYLRKCPDQLWTVLLGAALGVQYLHARGVVHGDLKGNNIVIGSDKKAKVTDFGLSSIAKNENDTPQVSAALNWVAPECFSGSNGNSPTQAKTGPTFASDVYSLGMCIVEALRVVENVKVVKRTRDPHQSCLPWGSFNNLSVKYHATRGVLPRRPTICKNGPWDLVKRMCVFKPQKRIKISTVVDELMILVAGTDQHVDCSSKVHGWRQKLTKIPIIRRQSVDLKVRLDSVSITVTKAKKKLAKWRNMIIRSGLEFSLYSSLWEQFEHVDGQIDDSHSAKCQTMYCSLVVEAYEATSRLKNASSDKGFLTESTMRCYELGRRLEKFCEAYFLVFKP</sequence>
<dbReference type="InterPro" id="IPR051681">
    <property type="entry name" value="Ser/Thr_Kinases-Pseudokinases"/>
</dbReference>
<evidence type="ECO:0000313" key="9">
    <source>
        <dbReference type="Proteomes" id="UP000237271"/>
    </source>
</evidence>
<dbReference type="GO" id="GO:0004674">
    <property type="term" value="F:protein serine/threonine kinase activity"/>
    <property type="evidence" value="ECO:0007669"/>
    <property type="project" value="UniProtKB-KW"/>
</dbReference>
<dbReference type="PROSITE" id="PS00108">
    <property type="entry name" value="PROTEIN_KINASE_ST"/>
    <property type="match status" value="1"/>
</dbReference>
<keyword evidence="9" id="KW-1185">Reference proteome</keyword>
<keyword evidence="3 6" id="KW-0547">Nucleotide-binding</keyword>
<dbReference type="Gene3D" id="1.25.40.20">
    <property type="entry name" value="Ankyrin repeat-containing domain"/>
    <property type="match status" value="2"/>
</dbReference>
<keyword evidence="8" id="KW-0808">Transferase</keyword>
<evidence type="ECO:0000313" key="8">
    <source>
        <dbReference type="EMBL" id="POM71259.1"/>
    </source>
</evidence>